<keyword evidence="1" id="KW-1185">Reference proteome</keyword>
<accession>A0A914H769</accession>
<dbReference type="AlphaFoldDB" id="A0A914H769"/>
<name>A0A914H769_GLORO</name>
<protein>
    <submittedName>
        <fullName evidence="2">Uncharacterized protein</fullName>
    </submittedName>
</protein>
<dbReference type="Proteomes" id="UP000887572">
    <property type="component" value="Unplaced"/>
</dbReference>
<reference evidence="2" key="1">
    <citation type="submission" date="2022-11" db="UniProtKB">
        <authorList>
            <consortium name="WormBaseParasite"/>
        </authorList>
    </citation>
    <scope>IDENTIFICATION</scope>
</reference>
<sequence>MELNDTFRFTKEPKHLNISGAISWGAWTEGYDLASRIIAMELHSAIVNDDGTKRCKKKCALLATALPVQHYGIKCTQIVFPAEIAQITLNVIISSPYEDACKKYEIQHDIDETFGDVKEQEKVDACNKENAIEALLASIAHELINGSGAKRLHFIPLLKDPRNFEEHIHIYFQIPSLEFSKRITQNWKPVEKAGAKAPNAGGLFGAITGSRVERRRCAAELSVELLMLELTARQMR</sequence>
<organism evidence="1 2">
    <name type="scientific">Globodera rostochiensis</name>
    <name type="common">Golden nematode worm</name>
    <name type="synonym">Heterodera rostochiensis</name>
    <dbReference type="NCBI Taxonomy" id="31243"/>
    <lineage>
        <taxon>Eukaryota</taxon>
        <taxon>Metazoa</taxon>
        <taxon>Ecdysozoa</taxon>
        <taxon>Nematoda</taxon>
        <taxon>Chromadorea</taxon>
        <taxon>Rhabditida</taxon>
        <taxon>Tylenchina</taxon>
        <taxon>Tylenchomorpha</taxon>
        <taxon>Tylenchoidea</taxon>
        <taxon>Heteroderidae</taxon>
        <taxon>Heteroderinae</taxon>
        <taxon>Globodera</taxon>
    </lineage>
</organism>
<evidence type="ECO:0000313" key="2">
    <source>
        <dbReference type="WBParaSite" id="Gr19_v10_g14333.t1"/>
    </source>
</evidence>
<evidence type="ECO:0000313" key="1">
    <source>
        <dbReference type="Proteomes" id="UP000887572"/>
    </source>
</evidence>
<dbReference type="WBParaSite" id="Gr19_v10_g14333.t1">
    <property type="protein sequence ID" value="Gr19_v10_g14333.t1"/>
    <property type="gene ID" value="Gr19_v10_g14333"/>
</dbReference>
<proteinExistence type="predicted"/>